<sequence>MQLASLLVLAISACVAHCAATTTTAPSTAPTCKLQFTSPCDTSIDCGNLNGFNLTCIKSGGNKQCGCTGNKCQAQSNASDVAYQFDQCTSQRPCIAGNGFTALDAAQLSAPTCGEPLYCVQEKNPDPAAVLQSICHTCGSCKTQNVQSAKDPSVKRFDCTKLCPTPAPTPAPTTDEPTTAPSTNAITATTTQATKNTPAPTSTTATSKETSSTCVAAIGSAAVMALAAMTMHLV</sequence>
<keyword evidence="2" id="KW-0732">Signal</keyword>
<evidence type="ECO:0000256" key="2">
    <source>
        <dbReference type="SAM" id="SignalP"/>
    </source>
</evidence>
<evidence type="ECO:0000313" key="5">
    <source>
        <dbReference type="Proteomes" id="UP000332933"/>
    </source>
</evidence>
<dbReference type="OrthoDB" id="156944at2759"/>
<proteinExistence type="predicted"/>
<feature type="region of interest" description="Disordered" evidence="1">
    <location>
        <begin position="168"/>
        <end position="208"/>
    </location>
</feature>
<evidence type="ECO:0000313" key="3">
    <source>
        <dbReference type="EMBL" id="KAF0716766.1"/>
    </source>
</evidence>
<name>A0A485KCC4_9STRA</name>
<dbReference type="EMBL" id="CAADRA010000354">
    <property type="protein sequence ID" value="VFT79868.1"/>
    <property type="molecule type" value="Genomic_DNA"/>
</dbReference>
<dbReference type="Proteomes" id="UP000332933">
    <property type="component" value="Unassembled WGS sequence"/>
</dbReference>
<feature type="compositionally biased region" description="Low complexity" evidence="1">
    <location>
        <begin position="172"/>
        <end position="208"/>
    </location>
</feature>
<reference evidence="4 5" key="1">
    <citation type="submission" date="2019-03" db="EMBL/GenBank/DDBJ databases">
        <authorList>
            <person name="Gaulin E."/>
            <person name="Dumas B."/>
        </authorList>
    </citation>
    <scope>NUCLEOTIDE SEQUENCE [LARGE SCALE GENOMIC DNA]</scope>
    <source>
        <strain evidence="4">CBS 568.67</strain>
    </source>
</reference>
<organism evidence="4 5">
    <name type="scientific">Aphanomyces stellatus</name>
    <dbReference type="NCBI Taxonomy" id="120398"/>
    <lineage>
        <taxon>Eukaryota</taxon>
        <taxon>Sar</taxon>
        <taxon>Stramenopiles</taxon>
        <taxon>Oomycota</taxon>
        <taxon>Saprolegniomycetes</taxon>
        <taxon>Saprolegniales</taxon>
        <taxon>Verrucalvaceae</taxon>
        <taxon>Aphanomyces</taxon>
    </lineage>
</organism>
<protein>
    <submittedName>
        <fullName evidence="4">Aste57867_2674 protein</fullName>
    </submittedName>
</protein>
<dbReference type="AlphaFoldDB" id="A0A485KCC4"/>
<feature type="chain" id="PRO_5036115985" evidence="2">
    <location>
        <begin position="21"/>
        <end position="234"/>
    </location>
</feature>
<dbReference type="EMBL" id="VJMH01000354">
    <property type="protein sequence ID" value="KAF0716766.1"/>
    <property type="molecule type" value="Genomic_DNA"/>
</dbReference>
<evidence type="ECO:0000313" key="4">
    <source>
        <dbReference type="EMBL" id="VFT79868.1"/>
    </source>
</evidence>
<reference evidence="3" key="2">
    <citation type="submission" date="2019-06" db="EMBL/GenBank/DDBJ databases">
        <title>Genomics analysis of Aphanomyces spp. identifies a new class of oomycete effector associated with host adaptation.</title>
        <authorList>
            <person name="Gaulin E."/>
        </authorList>
    </citation>
    <scope>NUCLEOTIDE SEQUENCE</scope>
    <source>
        <strain evidence="3">CBS 578.67</strain>
    </source>
</reference>
<gene>
    <name evidence="4" type="primary">Aste57867_2674</name>
    <name evidence="3" type="ORF">As57867_002667</name>
    <name evidence="4" type="ORF">ASTE57867_2674</name>
</gene>
<accession>A0A485KCC4</accession>
<feature type="signal peptide" evidence="2">
    <location>
        <begin position="1"/>
        <end position="20"/>
    </location>
</feature>
<evidence type="ECO:0000256" key="1">
    <source>
        <dbReference type="SAM" id="MobiDB-lite"/>
    </source>
</evidence>
<keyword evidence="5" id="KW-1185">Reference proteome</keyword>